<proteinExistence type="predicted"/>
<keyword evidence="1" id="KW-0812">Transmembrane</keyword>
<keyword evidence="1" id="KW-0472">Membrane</keyword>
<reference evidence="3" key="1">
    <citation type="submission" date="2016-11" db="UniProtKB">
        <authorList>
            <consortium name="WormBaseParasite"/>
        </authorList>
    </citation>
    <scope>IDENTIFICATION</scope>
</reference>
<feature type="transmembrane region" description="Helical" evidence="1">
    <location>
        <begin position="6"/>
        <end position="27"/>
    </location>
</feature>
<evidence type="ECO:0000313" key="2">
    <source>
        <dbReference type="Proteomes" id="UP000095284"/>
    </source>
</evidence>
<sequence>MTIFAVSDGVFCIFMALLSALVVESVFKKLTACIDSFFALSACLLLIFTVLAAAAFNVMTRIENPYEPYVAQLDFANQTRAFFHNPAKPNMTEAELLAYNVESNYYFYFDVGQKFQDAKGRFNLSNEYWEGKWYGSFEVRKKLGVTF</sequence>
<organism evidence="2 3">
    <name type="scientific">Bursaphelenchus xylophilus</name>
    <name type="common">Pinewood nematode worm</name>
    <name type="synonym">Aphelenchoides xylophilus</name>
    <dbReference type="NCBI Taxonomy" id="6326"/>
    <lineage>
        <taxon>Eukaryota</taxon>
        <taxon>Metazoa</taxon>
        <taxon>Ecdysozoa</taxon>
        <taxon>Nematoda</taxon>
        <taxon>Chromadorea</taxon>
        <taxon>Rhabditida</taxon>
        <taxon>Tylenchina</taxon>
        <taxon>Tylenchomorpha</taxon>
        <taxon>Aphelenchoidea</taxon>
        <taxon>Aphelenchoididae</taxon>
        <taxon>Bursaphelenchus</taxon>
    </lineage>
</organism>
<protein>
    <submittedName>
        <fullName evidence="3">Occludin</fullName>
    </submittedName>
</protein>
<keyword evidence="1" id="KW-1133">Transmembrane helix</keyword>
<name>A0A1I7SGC6_BURXY</name>
<dbReference type="WBParaSite" id="BXY_1209000.1">
    <property type="protein sequence ID" value="BXY_1209000.1"/>
    <property type="gene ID" value="BXY_1209000"/>
</dbReference>
<evidence type="ECO:0000313" key="3">
    <source>
        <dbReference type="WBParaSite" id="BXY_1209000.1"/>
    </source>
</evidence>
<feature type="transmembrane region" description="Helical" evidence="1">
    <location>
        <begin position="39"/>
        <end position="59"/>
    </location>
</feature>
<accession>A0A1I7SGC6</accession>
<evidence type="ECO:0000256" key="1">
    <source>
        <dbReference type="SAM" id="Phobius"/>
    </source>
</evidence>
<dbReference type="Proteomes" id="UP000095284">
    <property type="component" value="Unplaced"/>
</dbReference>
<dbReference type="AlphaFoldDB" id="A0A1I7SGC6"/>